<sequence>MQALQMFIDADVTQGQYEIIRKTNKKFFPCYSALQKAKSITVTSTSAEAQLQPLMDVTVRRLSEYLEEVLITLKEQERKCPTIINKWGCDGSQQSQASKN</sequence>
<dbReference type="OrthoDB" id="7450257at2759"/>
<proteinExistence type="predicted"/>
<evidence type="ECO:0000313" key="1">
    <source>
        <dbReference type="EMBL" id="CAH0551125.1"/>
    </source>
</evidence>
<accession>A0A9P0AYD4</accession>
<protein>
    <submittedName>
        <fullName evidence="1">Uncharacterized protein</fullName>
    </submittedName>
</protein>
<dbReference type="AlphaFoldDB" id="A0A9P0AYD4"/>
<organism evidence="1 2">
    <name type="scientific">Brassicogethes aeneus</name>
    <name type="common">Rape pollen beetle</name>
    <name type="synonym">Meligethes aeneus</name>
    <dbReference type="NCBI Taxonomy" id="1431903"/>
    <lineage>
        <taxon>Eukaryota</taxon>
        <taxon>Metazoa</taxon>
        <taxon>Ecdysozoa</taxon>
        <taxon>Arthropoda</taxon>
        <taxon>Hexapoda</taxon>
        <taxon>Insecta</taxon>
        <taxon>Pterygota</taxon>
        <taxon>Neoptera</taxon>
        <taxon>Endopterygota</taxon>
        <taxon>Coleoptera</taxon>
        <taxon>Polyphaga</taxon>
        <taxon>Cucujiformia</taxon>
        <taxon>Nitidulidae</taxon>
        <taxon>Meligethinae</taxon>
        <taxon>Brassicogethes</taxon>
    </lineage>
</organism>
<reference evidence="1" key="1">
    <citation type="submission" date="2021-12" db="EMBL/GenBank/DDBJ databases">
        <authorList>
            <person name="King R."/>
        </authorList>
    </citation>
    <scope>NUCLEOTIDE SEQUENCE</scope>
</reference>
<name>A0A9P0AYD4_BRAAE</name>
<dbReference type="EMBL" id="OV121133">
    <property type="protein sequence ID" value="CAH0551125.1"/>
    <property type="molecule type" value="Genomic_DNA"/>
</dbReference>
<dbReference type="Proteomes" id="UP001154078">
    <property type="component" value="Chromosome 2"/>
</dbReference>
<evidence type="ECO:0000313" key="2">
    <source>
        <dbReference type="Proteomes" id="UP001154078"/>
    </source>
</evidence>
<keyword evidence="2" id="KW-1185">Reference proteome</keyword>
<gene>
    <name evidence="1" type="ORF">MELIAE_LOCUS3804</name>
</gene>